<gene>
    <name evidence="3" type="ORF">H9L01_03650</name>
</gene>
<evidence type="ECO:0000313" key="4">
    <source>
        <dbReference type="Proteomes" id="UP000515928"/>
    </source>
</evidence>
<dbReference type="InterPro" id="IPR036868">
    <property type="entry name" value="TusA-like_sf"/>
</dbReference>
<evidence type="ECO:0000259" key="2">
    <source>
        <dbReference type="PROSITE" id="PS01148"/>
    </source>
</evidence>
<organism evidence="3 4">
    <name type="scientific">Erysipelothrix inopinata</name>
    <dbReference type="NCBI Taxonomy" id="225084"/>
    <lineage>
        <taxon>Bacteria</taxon>
        <taxon>Bacillati</taxon>
        <taxon>Bacillota</taxon>
        <taxon>Erysipelotrichia</taxon>
        <taxon>Erysipelotrichales</taxon>
        <taxon>Erysipelotrichaceae</taxon>
        <taxon>Erysipelothrix</taxon>
    </lineage>
</organism>
<dbReference type="Proteomes" id="UP000515928">
    <property type="component" value="Chromosome"/>
</dbReference>
<dbReference type="KEGG" id="eio:H9L01_03650"/>
<comment type="similarity">
    <text evidence="1">Belongs to the sulfur carrier protein TusA family.</text>
</comment>
<dbReference type="PROSITE" id="PS01148">
    <property type="entry name" value="UPF0033"/>
    <property type="match status" value="1"/>
</dbReference>
<keyword evidence="3" id="KW-0808">Transferase</keyword>
<dbReference type="SUPFAM" id="SSF64307">
    <property type="entry name" value="SirA-like"/>
    <property type="match status" value="1"/>
</dbReference>
<dbReference type="GO" id="GO:0016740">
    <property type="term" value="F:transferase activity"/>
    <property type="evidence" value="ECO:0007669"/>
    <property type="project" value="UniProtKB-KW"/>
</dbReference>
<feature type="domain" description="UPF0033" evidence="2">
    <location>
        <begin position="4"/>
        <end position="28"/>
    </location>
</feature>
<name>A0A7G9S0U2_9FIRM</name>
<evidence type="ECO:0000313" key="3">
    <source>
        <dbReference type="EMBL" id="QNN61467.1"/>
    </source>
</evidence>
<sequence length="71" mass="7971">MKRIDCLGDICPIPILNLQKELESIHNGNEVTLVTDHSCTLQSVNDFCAMHNLKYTADEVISGVWEIIITN</sequence>
<dbReference type="AlphaFoldDB" id="A0A7G9S0U2"/>
<dbReference type="RefSeq" id="WP_187534667.1">
    <property type="nucleotide sequence ID" value="NZ_CBCSHU010000013.1"/>
</dbReference>
<accession>A0A7G9S0U2</accession>
<evidence type="ECO:0000256" key="1">
    <source>
        <dbReference type="ARBA" id="ARBA00008984"/>
    </source>
</evidence>
<dbReference type="Pfam" id="PF01206">
    <property type="entry name" value="TusA"/>
    <property type="match status" value="1"/>
</dbReference>
<reference evidence="3 4" key="1">
    <citation type="submission" date="2020-08" db="EMBL/GenBank/DDBJ databases">
        <title>Genome sequence of Erysipelothrix inopinata DSM 15511T.</title>
        <authorList>
            <person name="Hyun D.-W."/>
            <person name="Bae J.-W."/>
        </authorList>
    </citation>
    <scope>NUCLEOTIDE SEQUENCE [LARGE SCALE GENOMIC DNA]</scope>
    <source>
        <strain evidence="3 4">DSM 15511</strain>
    </source>
</reference>
<dbReference type="Gene3D" id="3.30.110.40">
    <property type="entry name" value="TusA-like domain"/>
    <property type="match status" value="1"/>
</dbReference>
<keyword evidence="4" id="KW-1185">Reference proteome</keyword>
<protein>
    <submittedName>
        <fullName evidence="3">Sulfurtransferase TusA family protein</fullName>
    </submittedName>
</protein>
<dbReference type="InterPro" id="IPR001455">
    <property type="entry name" value="TusA-like"/>
</dbReference>
<dbReference type="PANTHER" id="PTHR33279">
    <property type="entry name" value="SULFUR CARRIER PROTEIN YEDF-RELATED"/>
    <property type="match status" value="1"/>
</dbReference>
<dbReference type="EMBL" id="CP060715">
    <property type="protein sequence ID" value="QNN61467.1"/>
    <property type="molecule type" value="Genomic_DNA"/>
</dbReference>
<dbReference type="PANTHER" id="PTHR33279:SF6">
    <property type="entry name" value="SULFUR CARRIER PROTEIN YEDF-RELATED"/>
    <property type="match status" value="1"/>
</dbReference>
<proteinExistence type="inferred from homology"/>
<dbReference type="CDD" id="cd00291">
    <property type="entry name" value="SirA_YedF_YeeD"/>
    <property type="match status" value="1"/>
</dbReference>